<keyword evidence="3 7" id="KW-0812">Transmembrane</keyword>
<evidence type="ECO:0000256" key="1">
    <source>
        <dbReference type="ARBA" id="ARBA00004651"/>
    </source>
</evidence>
<proteinExistence type="inferred from homology"/>
<evidence type="ECO:0000256" key="5">
    <source>
        <dbReference type="ARBA" id="ARBA00023136"/>
    </source>
</evidence>
<dbReference type="GO" id="GO:0005886">
    <property type="term" value="C:plasma membrane"/>
    <property type="evidence" value="ECO:0007669"/>
    <property type="project" value="UniProtKB-SubCell"/>
</dbReference>
<evidence type="ECO:0000256" key="7">
    <source>
        <dbReference type="SAM" id="Phobius"/>
    </source>
</evidence>
<evidence type="ECO:0000256" key="6">
    <source>
        <dbReference type="ARBA" id="ARBA00043993"/>
    </source>
</evidence>
<feature type="transmembrane region" description="Helical" evidence="7">
    <location>
        <begin position="69"/>
        <end position="85"/>
    </location>
</feature>
<evidence type="ECO:0000256" key="2">
    <source>
        <dbReference type="ARBA" id="ARBA00022475"/>
    </source>
</evidence>
<organism evidence="9">
    <name type="scientific">Herbiconiux sp. A18JL235</name>
    <dbReference type="NCBI Taxonomy" id="3152363"/>
    <lineage>
        <taxon>Bacteria</taxon>
        <taxon>Bacillati</taxon>
        <taxon>Actinomycetota</taxon>
        <taxon>Actinomycetes</taxon>
        <taxon>Micrococcales</taxon>
        <taxon>Microbacteriaceae</taxon>
        <taxon>Herbiconiux</taxon>
    </lineage>
</organism>
<dbReference type="Pfam" id="PF13515">
    <property type="entry name" value="FUSC_2"/>
    <property type="match status" value="1"/>
</dbReference>
<protein>
    <submittedName>
        <fullName evidence="9">Aromatic acid exporter family protein</fullName>
    </submittedName>
</protein>
<sequence length="381" mass="40720">MSTSGDGQRTDAVGRPDARSRWVRLTGALMRPARSFRTATRTPLLQVLKSAVAAVLAWLVGSLVVPGEAPIFGPIAAILVVQPSVNQSLSRAVERSIGVIVGVVVAYVAALVFGAPSWLILVAIVVSLLLGWVLRFPASSTVQIPISAMLVLSIGAATPGYATARIIETIIGCVIGVIINWLIVPPVALQPAHDAVAALGREVAATMEGLAVVLSSPTDVAFRTQVLVEARLLRPMQYKAQAAIDAAEESLRFNPRRNGQREQIAGDRALQERLAVVVTRVLGMARALNDHFDDSLHREPMTGAIAEELRRAAHDLRLVMVHADLPTGEAEVLGHEEPLLTSPVAALTPDSAHWILIGSLLEDLRRVREEIVGAIDDPHAR</sequence>
<reference evidence="9" key="1">
    <citation type="submission" date="2024-05" db="EMBL/GenBank/DDBJ databases">
        <title>Herbiconiux sp. A18JL235.</title>
        <authorList>
            <person name="Zhang G."/>
        </authorList>
    </citation>
    <scope>NUCLEOTIDE SEQUENCE</scope>
    <source>
        <strain evidence="9">A18JL235</strain>
    </source>
</reference>
<feature type="transmembrane region" description="Helical" evidence="7">
    <location>
        <begin position="97"/>
        <end position="130"/>
    </location>
</feature>
<comment type="similarity">
    <text evidence="6">Belongs to the YccS/YhfK family.</text>
</comment>
<dbReference type="PANTHER" id="PTHR30509:SF9">
    <property type="entry name" value="MULTIDRUG RESISTANCE PROTEIN MDTO"/>
    <property type="match status" value="1"/>
</dbReference>
<feature type="transmembrane region" description="Helical" evidence="7">
    <location>
        <begin position="142"/>
        <end position="162"/>
    </location>
</feature>
<evidence type="ECO:0000256" key="4">
    <source>
        <dbReference type="ARBA" id="ARBA00022989"/>
    </source>
</evidence>
<gene>
    <name evidence="9" type="ORF">ABFY20_05055</name>
</gene>
<accession>A0AB39BK73</accession>
<dbReference type="RefSeq" id="WP_368498850.1">
    <property type="nucleotide sequence ID" value="NZ_CP162511.1"/>
</dbReference>
<name>A0AB39BK73_9MICO</name>
<evidence type="ECO:0000313" key="9">
    <source>
        <dbReference type="EMBL" id="XDI06467.1"/>
    </source>
</evidence>
<feature type="transmembrane region" description="Helical" evidence="7">
    <location>
        <begin position="169"/>
        <end position="189"/>
    </location>
</feature>
<dbReference type="AlphaFoldDB" id="A0AB39BK73"/>
<keyword evidence="4 7" id="KW-1133">Transmembrane helix</keyword>
<comment type="subcellular location">
    <subcellularLocation>
        <location evidence="1">Cell membrane</location>
        <topology evidence="1">Multi-pass membrane protein</topology>
    </subcellularLocation>
</comment>
<evidence type="ECO:0000259" key="8">
    <source>
        <dbReference type="Pfam" id="PF13515"/>
    </source>
</evidence>
<dbReference type="PANTHER" id="PTHR30509">
    <property type="entry name" value="P-HYDROXYBENZOIC ACID EFFLUX PUMP SUBUNIT-RELATED"/>
    <property type="match status" value="1"/>
</dbReference>
<dbReference type="InterPro" id="IPR049453">
    <property type="entry name" value="Memb_transporter_dom"/>
</dbReference>
<keyword evidence="2" id="KW-1003">Cell membrane</keyword>
<feature type="domain" description="Integral membrane bound transporter" evidence="8">
    <location>
        <begin position="57"/>
        <end position="179"/>
    </location>
</feature>
<dbReference type="EMBL" id="CP162511">
    <property type="protein sequence ID" value="XDI06467.1"/>
    <property type="molecule type" value="Genomic_DNA"/>
</dbReference>
<evidence type="ECO:0000256" key="3">
    <source>
        <dbReference type="ARBA" id="ARBA00022692"/>
    </source>
</evidence>
<keyword evidence="5 7" id="KW-0472">Membrane</keyword>